<evidence type="ECO:0000313" key="4">
    <source>
        <dbReference type="Proteomes" id="UP000305238"/>
    </source>
</evidence>
<name>A0A5S4GMB6_9ACTN</name>
<keyword evidence="2" id="KW-0067">ATP-binding</keyword>
<gene>
    <name evidence="3" type="ORF">ETD96_25880</name>
</gene>
<dbReference type="EMBL" id="VCKZ01000213">
    <property type="protein sequence ID" value="TMR34096.1"/>
    <property type="molecule type" value="Genomic_DNA"/>
</dbReference>
<comment type="caution">
    <text evidence="3">The sequence shown here is derived from an EMBL/GenBank/DDBJ whole genome shotgun (WGS) entry which is preliminary data.</text>
</comment>
<dbReference type="SUPFAM" id="SSF48452">
    <property type="entry name" value="TPR-like"/>
    <property type="match status" value="1"/>
</dbReference>
<keyword evidence="1" id="KW-0547">Nucleotide-binding</keyword>
<dbReference type="Proteomes" id="UP000305238">
    <property type="component" value="Unassembled WGS sequence"/>
</dbReference>
<evidence type="ECO:0000256" key="2">
    <source>
        <dbReference type="ARBA" id="ARBA00022840"/>
    </source>
</evidence>
<sequence length="529" mass="56017">MRRIDVPPFDRAQTAELLAALSGGRPPDALVDRVYRASGGNPLFAGELARTEDARLPGGLRDLLLDRFGELPPDARDLVRTAAAGGTRVSHRLLAEVARLAEPDLVAALRSATDAQVLVADGDGYAFRHSVMHQAVAGDLLPAERTALHRVYAAALEREPGLTEPGRAAAETAFHWGEAGDTERARSASLRAADAAEAMDAQAEQAQLLMRALDLWPRDGSPERFEVVEKALAAAGWSGEPLRVLDLADRELVEEIDPGRTALLHGHRGMALHNLGRDGALTAFDEALETLAGADTAPLARARVLDLVAAGLMLRGLPERARDTAAEAMRIASDLGERRLLSNASTTAATVLAQLGRYGDALAALDATGGPDGTVQTARVHLNRAEVLAALGRHEEAISAARRGLRAIRSAGPARTLGALLAFRLAAALTTTGRWTDAEAEIATALDLDPPGGPGGILHALRGEIALARGDAGMARESLALARSLTGPAQGWESVPVDRLDVRIALHDGRRPQRTVRRRRGRRLPDRAG</sequence>
<dbReference type="Gene3D" id="1.25.40.10">
    <property type="entry name" value="Tetratricopeptide repeat domain"/>
    <property type="match status" value="1"/>
</dbReference>
<organism evidence="3 4">
    <name type="scientific">Actinomadura geliboluensis</name>
    <dbReference type="NCBI Taxonomy" id="882440"/>
    <lineage>
        <taxon>Bacteria</taxon>
        <taxon>Bacillati</taxon>
        <taxon>Actinomycetota</taxon>
        <taxon>Actinomycetes</taxon>
        <taxon>Streptosporangiales</taxon>
        <taxon>Thermomonosporaceae</taxon>
        <taxon>Actinomadura</taxon>
    </lineage>
</organism>
<feature type="non-terminal residue" evidence="3">
    <location>
        <position position="529"/>
    </location>
</feature>
<dbReference type="PANTHER" id="PTHR16305:SF35">
    <property type="entry name" value="TRANSCRIPTIONAL ACTIVATOR DOMAIN"/>
    <property type="match status" value="1"/>
</dbReference>
<dbReference type="GO" id="GO:0005524">
    <property type="term" value="F:ATP binding"/>
    <property type="evidence" value="ECO:0007669"/>
    <property type="project" value="UniProtKB-KW"/>
</dbReference>
<dbReference type="OrthoDB" id="5476461at2"/>
<protein>
    <submittedName>
        <fullName evidence="3">Tetratricopeptide repeat protein</fullName>
    </submittedName>
</protein>
<reference evidence="3 4" key="1">
    <citation type="submission" date="2019-05" db="EMBL/GenBank/DDBJ databases">
        <title>Draft genome sequence of Actinomadura geliboluensis A8036.</title>
        <authorList>
            <person name="Saricaoglu S."/>
            <person name="Isik K."/>
        </authorList>
    </citation>
    <scope>NUCLEOTIDE SEQUENCE [LARGE SCALE GENOMIC DNA]</scope>
    <source>
        <strain evidence="3 4">A8036</strain>
    </source>
</reference>
<evidence type="ECO:0000313" key="3">
    <source>
        <dbReference type="EMBL" id="TMR34096.1"/>
    </source>
</evidence>
<dbReference type="GO" id="GO:0004016">
    <property type="term" value="F:adenylate cyclase activity"/>
    <property type="evidence" value="ECO:0007669"/>
    <property type="project" value="TreeGrafter"/>
</dbReference>
<accession>A0A5S4GMB6</accession>
<dbReference type="AlphaFoldDB" id="A0A5S4GMB6"/>
<dbReference type="GO" id="GO:0005737">
    <property type="term" value="C:cytoplasm"/>
    <property type="evidence" value="ECO:0007669"/>
    <property type="project" value="TreeGrafter"/>
</dbReference>
<evidence type="ECO:0000256" key="1">
    <source>
        <dbReference type="ARBA" id="ARBA00022741"/>
    </source>
</evidence>
<dbReference type="InterPro" id="IPR011990">
    <property type="entry name" value="TPR-like_helical_dom_sf"/>
</dbReference>
<keyword evidence="4" id="KW-1185">Reference proteome</keyword>
<dbReference type="PANTHER" id="PTHR16305">
    <property type="entry name" value="TESTICULAR SOLUBLE ADENYLYL CYCLASE"/>
    <property type="match status" value="1"/>
</dbReference>
<proteinExistence type="predicted"/>